<dbReference type="HOGENOM" id="CLU_2636833_0_0_6"/>
<dbReference type="AlphaFoldDB" id="C5BJG5"/>
<evidence type="ECO:0000313" key="1">
    <source>
        <dbReference type="EMBL" id="ACR13599.1"/>
    </source>
</evidence>
<dbReference type="Proteomes" id="UP000009080">
    <property type="component" value="Chromosome"/>
</dbReference>
<dbReference type="EMBL" id="CP001614">
    <property type="protein sequence ID" value="ACR13599.1"/>
    <property type="molecule type" value="Genomic_DNA"/>
</dbReference>
<protein>
    <submittedName>
        <fullName evidence="1">Uncharacterized protein</fullName>
    </submittedName>
</protein>
<accession>C5BJG5</accession>
<keyword evidence="2" id="KW-1185">Reference proteome</keyword>
<sequence length="77" mass="8568">MPSECEFLGEEVAVEPGVELKEVQELAEKKFKSSAIKVGANYIFINEHSVIHISAKNPKNSGMYYRVEAKMFKCGSA</sequence>
<proteinExistence type="predicted"/>
<dbReference type="KEGG" id="ttu:TERTU_2179"/>
<evidence type="ECO:0000313" key="2">
    <source>
        <dbReference type="Proteomes" id="UP000009080"/>
    </source>
</evidence>
<organism evidence="1 2">
    <name type="scientific">Teredinibacter turnerae (strain ATCC 39867 / T7901)</name>
    <dbReference type="NCBI Taxonomy" id="377629"/>
    <lineage>
        <taxon>Bacteria</taxon>
        <taxon>Pseudomonadati</taxon>
        <taxon>Pseudomonadota</taxon>
        <taxon>Gammaproteobacteria</taxon>
        <taxon>Cellvibrionales</taxon>
        <taxon>Cellvibrionaceae</taxon>
        <taxon>Teredinibacter</taxon>
    </lineage>
</organism>
<gene>
    <name evidence="1" type="ordered locus">TERTU_2179</name>
</gene>
<name>C5BJG5_TERTT</name>
<reference evidence="1 2" key="1">
    <citation type="journal article" date="2009" name="PLoS ONE">
        <title>The complete genome of Teredinibacter turnerae T7901: an intracellular endosymbiont of marine wood-boring bivalves (shipworms).</title>
        <authorList>
            <person name="Yang J.C."/>
            <person name="Madupu R."/>
            <person name="Durkin A.S."/>
            <person name="Ekborg N.A."/>
            <person name="Pedamallu C.S."/>
            <person name="Hostetler J.B."/>
            <person name="Radune D."/>
            <person name="Toms B.S."/>
            <person name="Henrissat B."/>
            <person name="Coutinho P.M."/>
            <person name="Schwarz S."/>
            <person name="Field L."/>
            <person name="Trindade-Silva A.E."/>
            <person name="Soares C.A.G."/>
            <person name="Elshahawi S."/>
            <person name="Hanora A."/>
            <person name="Schmidt E.W."/>
            <person name="Haygood M.G."/>
            <person name="Posfai J."/>
            <person name="Benner J."/>
            <person name="Madinger C."/>
            <person name="Nove J."/>
            <person name="Anton B."/>
            <person name="Chaudhary K."/>
            <person name="Foster J."/>
            <person name="Holman A."/>
            <person name="Kumar S."/>
            <person name="Lessard P.A."/>
            <person name="Luyten Y.A."/>
            <person name="Slatko B."/>
            <person name="Wood N."/>
            <person name="Wu B."/>
            <person name="Teplitski M."/>
            <person name="Mougous J.D."/>
            <person name="Ward N."/>
            <person name="Eisen J.A."/>
            <person name="Badger J.H."/>
            <person name="Distel D.L."/>
        </authorList>
    </citation>
    <scope>NUCLEOTIDE SEQUENCE [LARGE SCALE GENOMIC DNA]</scope>
    <source>
        <strain evidence="2">ATCC 39867 / T7901</strain>
    </source>
</reference>